<dbReference type="PANTHER" id="PTHR31170:SF9">
    <property type="entry name" value="PROTEIN, PUTATIVE (DUF247)-RELATED"/>
    <property type="match status" value="1"/>
</dbReference>
<keyword evidence="1" id="KW-0472">Membrane</keyword>
<organism evidence="2 3">
    <name type="scientific">Arabis nemorensis</name>
    <dbReference type="NCBI Taxonomy" id="586526"/>
    <lineage>
        <taxon>Eukaryota</taxon>
        <taxon>Viridiplantae</taxon>
        <taxon>Streptophyta</taxon>
        <taxon>Embryophyta</taxon>
        <taxon>Tracheophyta</taxon>
        <taxon>Spermatophyta</taxon>
        <taxon>Magnoliopsida</taxon>
        <taxon>eudicotyledons</taxon>
        <taxon>Gunneridae</taxon>
        <taxon>Pentapetalae</taxon>
        <taxon>rosids</taxon>
        <taxon>malvids</taxon>
        <taxon>Brassicales</taxon>
        <taxon>Brassicaceae</taxon>
        <taxon>Arabideae</taxon>
        <taxon>Arabis</taxon>
    </lineage>
</organism>
<evidence type="ECO:0000313" key="2">
    <source>
        <dbReference type="EMBL" id="VVB06383.1"/>
    </source>
</evidence>
<gene>
    <name evidence="2" type="ORF">ANE_LOCUS16827</name>
</gene>
<name>A0A565BYA6_9BRAS</name>
<dbReference type="Proteomes" id="UP000489600">
    <property type="component" value="Unassembled WGS sequence"/>
</dbReference>
<dbReference type="InterPro" id="IPR004158">
    <property type="entry name" value="DUF247_pln"/>
</dbReference>
<feature type="transmembrane region" description="Helical" evidence="1">
    <location>
        <begin position="53"/>
        <end position="74"/>
    </location>
</feature>
<accession>A0A565BYA6</accession>
<sequence length="78" mass="8899">MVNKLCLGVCDDGSYYTEIAKQVINYYNDSFNKSHSNLRRAYFNNMWRGTATLVAALLLILTLIQAVTSIIDVLPRRK</sequence>
<evidence type="ECO:0000313" key="3">
    <source>
        <dbReference type="Proteomes" id="UP000489600"/>
    </source>
</evidence>
<keyword evidence="1" id="KW-0812">Transmembrane</keyword>
<dbReference type="AlphaFoldDB" id="A0A565BYA6"/>
<comment type="caution">
    <text evidence="2">The sequence shown here is derived from an EMBL/GenBank/DDBJ whole genome shotgun (WGS) entry which is preliminary data.</text>
</comment>
<keyword evidence="3" id="KW-1185">Reference proteome</keyword>
<protein>
    <submittedName>
        <fullName evidence="2">Uncharacterized protein</fullName>
    </submittedName>
</protein>
<dbReference type="EMBL" id="CABITT030000005">
    <property type="protein sequence ID" value="VVB06383.1"/>
    <property type="molecule type" value="Genomic_DNA"/>
</dbReference>
<keyword evidence="1" id="KW-1133">Transmembrane helix</keyword>
<dbReference type="PANTHER" id="PTHR31170">
    <property type="entry name" value="BNAC04G53230D PROTEIN"/>
    <property type="match status" value="1"/>
</dbReference>
<evidence type="ECO:0000256" key="1">
    <source>
        <dbReference type="SAM" id="Phobius"/>
    </source>
</evidence>
<dbReference type="Pfam" id="PF03140">
    <property type="entry name" value="DUF247"/>
    <property type="match status" value="1"/>
</dbReference>
<reference evidence="2" key="1">
    <citation type="submission" date="2019-07" db="EMBL/GenBank/DDBJ databases">
        <authorList>
            <person name="Dittberner H."/>
        </authorList>
    </citation>
    <scope>NUCLEOTIDE SEQUENCE [LARGE SCALE GENOMIC DNA]</scope>
</reference>
<proteinExistence type="predicted"/>